<accession>A0A8H4UVQ9</accession>
<reference evidence="2" key="2">
    <citation type="submission" date="2020-05" db="EMBL/GenBank/DDBJ databases">
        <authorList>
            <person name="Kim H.-S."/>
            <person name="Proctor R.H."/>
            <person name="Brown D.W."/>
        </authorList>
    </citation>
    <scope>NUCLEOTIDE SEQUENCE</scope>
    <source>
        <strain evidence="2">NRRL 22465</strain>
    </source>
</reference>
<organism evidence="2 3">
    <name type="scientific">Fusarium zealandicum</name>
    <dbReference type="NCBI Taxonomy" id="1053134"/>
    <lineage>
        <taxon>Eukaryota</taxon>
        <taxon>Fungi</taxon>
        <taxon>Dikarya</taxon>
        <taxon>Ascomycota</taxon>
        <taxon>Pezizomycotina</taxon>
        <taxon>Sordariomycetes</taxon>
        <taxon>Hypocreomycetidae</taxon>
        <taxon>Hypocreales</taxon>
        <taxon>Nectriaceae</taxon>
        <taxon>Fusarium</taxon>
        <taxon>Fusarium staphyleae species complex</taxon>
    </lineage>
</organism>
<dbReference type="OrthoDB" id="4121058at2759"/>
<dbReference type="EMBL" id="JABEYC010000006">
    <property type="protein sequence ID" value="KAF4984699.1"/>
    <property type="molecule type" value="Genomic_DNA"/>
</dbReference>
<comment type="caution">
    <text evidence="2">The sequence shown here is derived from an EMBL/GenBank/DDBJ whole genome shotgun (WGS) entry which is preliminary data.</text>
</comment>
<keyword evidence="1" id="KW-0472">Membrane</keyword>
<keyword evidence="3" id="KW-1185">Reference proteome</keyword>
<sequence>MDTSPFANARLTKPGFKAIARKYNLQSTYVSSDWPSFRRFLELTVALDFGPSLRAEFELGIYQGVMRFERFPEQSSRDPVPFRWCGKEEMGPMVSGSTTGGGSGFSEVAVLRDGLSTSLFFFLPFGVAGVLLRGMSVLRFVSKAIGMTILEDMRRAFE</sequence>
<evidence type="ECO:0000313" key="3">
    <source>
        <dbReference type="Proteomes" id="UP000635477"/>
    </source>
</evidence>
<gene>
    <name evidence="2" type="ORF">FZEAL_139</name>
</gene>
<name>A0A8H4UVQ9_9HYPO</name>
<proteinExistence type="predicted"/>
<reference evidence="2" key="1">
    <citation type="journal article" date="2020" name="BMC Genomics">
        <title>Correction to: Identification and distribution of gene clusters required for synthesis of sphingolipid metabolism inhibitors in diverse species of the filamentous fungus Fusarium.</title>
        <authorList>
            <person name="Kim H.S."/>
            <person name="Lohmar J.M."/>
            <person name="Busman M."/>
            <person name="Brown D.W."/>
            <person name="Naumann T.A."/>
            <person name="Divon H.H."/>
            <person name="Lysoe E."/>
            <person name="Uhlig S."/>
            <person name="Proctor R.H."/>
        </authorList>
    </citation>
    <scope>NUCLEOTIDE SEQUENCE</scope>
    <source>
        <strain evidence="2">NRRL 22465</strain>
    </source>
</reference>
<keyword evidence="1" id="KW-1133">Transmembrane helix</keyword>
<feature type="transmembrane region" description="Helical" evidence="1">
    <location>
        <begin position="119"/>
        <end position="141"/>
    </location>
</feature>
<evidence type="ECO:0000313" key="2">
    <source>
        <dbReference type="EMBL" id="KAF4984699.1"/>
    </source>
</evidence>
<evidence type="ECO:0000256" key="1">
    <source>
        <dbReference type="SAM" id="Phobius"/>
    </source>
</evidence>
<keyword evidence="1" id="KW-0812">Transmembrane</keyword>
<protein>
    <submittedName>
        <fullName evidence="2">Uncharacterized protein</fullName>
    </submittedName>
</protein>
<dbReference type="AlphaFoldDB" id="A0A8H4UVQ9"/>
<dbReference type="Proteomes" id="UP000635477">
    <property type="component" value="Unassembled WGS sequence"/>
</dbReference>